<proteinExistence type="predicted"/>
<gene>
    <name evidence="1" type="ORF">GCM10023196_093440</name>
</gene>
<dbReference type="EMBL" id="BAABHK010000021">
    <property type="protein sequence ID" value="GAA4637882.1"/>
    <property type="molecule type" value="Genomic_DNA"/>
</dbReference>
<dbReference type="Proteomes" id="UP001501442">
    <property type="component" value="Unassembled WGS sequence"/>
</dbReference>
<keyword evidence="2" id="KW-1185">Reference proteome</keyword>
<comment type="caution">
    <text evidence="1">The sequence shown here is derived from an EMBL/GenBank/DDBJ whole genome shotgun (WGS) entry which is preliminary data.</text>
</comment>
<sequence length="114" mass="12893">MRISSGTPIPPGVTLMHESMISPETWTYECLACLHEWHVEFEVGYCADGHGGEVVYHSRNGHRCTSPWAELFCPSCGSYDVKILPPGRPQSQAVPPQRHGELEMIFKLRRLHAY</sequence>
<reference evidence="2" key="1">
    <citation type="journal article" date="2019" name="Int. J. Syst. Evol. Microbiol.">
        <title>The Global Catalogue of Microorganisms (GCM) 10K type strain sequencing project: providing services to taxonomists for standard genome sequencing and annotation.</title>
        <authorList>
            <consortium name="The Broad Institute Genomics Platform"/>
            <consortium name="The Broad Institute Genome Sequencing Center for Infectious Disease"/>
            <person name="Wu L."/>
            <person name="Ma J."/>
        </authorList>
    </citation>
    <scope>NUCLEOTIDE SEQUENCE [LARGE SCALE GENOMIC DNA]</scope>
    <source>
        <strain evidence="2">JCM 17939</strain>
    </source>
</reference>
<organism evidence="1 2">
    <name type="scientific">Actinoallomurus vinaceus</name>
    <dbReference type="NCBI Taxonomy" id="1080074"/>
    <lineage>
        <taxon>Bacteria</taxon>
        <taxon>Bacillati</taxon>
        <taxon>Actinomycetota</taxon>
        <taxon>Actinomycetes</taxon>
        <taxon>Streptosporangiales</taxon>
        <taxon>Thermomonosporaceae</taxon>
        <taxon>Actinoallomurus</taxon>
    </lineage>
</organism>
<evidence type="ECO:0000313" key="2">
    <source>
        <dbReference type="Proteomes" id="UP001501442"/>
    </source>
</evidence>
<accession>A0ABP8URY0</accession>
<protein>
    <submittedName>
        <fullName evidence="1">Uncharacterized protein</fullName>
    </submittedName>
</protein>
<name>A0ABP8URY0_9ACTN</name>
<evidence type="ECO:0000313" key="1">
    <source>
        <dbReference type="EMBL" id="GAA4637882.1"/>
    </source>
</evidence>